<evidence type="ECO:0000313" key="2">
    <source>
        <dbReference type="EMBL" id="BDZ48573.1"/>
    </source>
</evidence>
<gene>
    <name evidence="2" type="ORF">GCM10025867_08140</name>
</gene>
<dbReference type="EMBL" id="AP027732">
    <property type="protein sequence ID" value="BDZ48573.1"/>
    <property type="molecule type" value="Genomic_DNA"/>
</dbReference>
<dbReference type="Proteomes" id="UP001321486">
    <property type="component" value="Chromosome"/>
</dbReference>
<protein>
    <submittedName>
        <fullName evidence="2">Uncharacterized protein</fullName>
    </submittedName>
</protein>
<name>A0ABN6XWQ1_9MICO</name>
<organism evidence="2 3">
    <name type="scientific">Frondihabitans sucicola</name>
    <dbReference type="NCBI Taxonomy" id="1268041"/>
    <lineage>
        <taxon>Bacteria</taxon>
        <taxon>Bacillati</taxon>
        <taxon>Actinomycetota</taxon>
        <taxon>Actinomycetes</taxon>
        <taxon>Micrococcales</taxon>
        <taxon>Microbacteriaceae</taxon>
        <taxon>Frondihabitans</taxon>
    </lineage>
</organism>
<reference evidence="3" key="1">
    <citation type="journal article" date="2019" name="Int. J. Syst. Evol. Microbiol.">
        <title>The Global Catalogue of Microorganisms (GCM) 10K type strain sequencing project: providing services to taxonomists for standard genome sequencing and annotation.</title>
        <authorList>
            <consortium name="The Broad Institute Genomics Platform"/>
            <consortium name="The Broad Institute Genome Sequencing Center for Infectious Disease"/>
            <person name="Wu L."/>
            <person name="Ma J."/>
        </authorList>
    </citation>
    <scope>NUCLEOTIDE SEQUENCE [LARGE SCALE GENOMIC DNA]</scope>
    <source>
        <strain evidence="3">NBRC 108728</strain>
    </source>
</reference>
<proteinExistence type="predicted"/>
<keyword evidence="3" id="KW-1185">Reference proteome</keyword>
<dbReference type="RefSeq" id="WP_286345536.1">
    <property type="nucleotide sequence ID" value="NZ_AP027732.1"/>
</dbReference>
<keyword evidence="1" id="KW-1133">Transmembrane helix</keyword>
<sequence length="67" mass="7429">MGSIWTAFGLFILVNALIWFGVLRLVLSIATLGIDVVIWRMALNALQKAREGPGEEVREDDAEDVEV</sequence>
<feature type="transmembrane region" description="Helical" evidence="1">
    <location>
        <begin position="12"/>
        <end position="38"/>
    </location>
</feature>
<keyword evidence="1" id="KW-0472">Membrane</keyword>
<evidence type="ECO:0000313" key="3">
    <source>
        <dbReference type="Proteomes" id="UP001321486"/>
    </source>
</evidence>
<evidence type="ECO:0000256" key="1">
    <source>
        <dbReference type="SAM" id="Phobius"/>
    </source>
</evidence>
<accession>A0ABN6XWQ1</accession>
<keyword evidence="1" id="KW-0812">Transmembrane</keyword>